<evidence type="ECO:0000313" key="6">
    <source>
        <dbReference type="Proteomes" id="UP000483820"/>
    </source>
</evidence>
<dbReference type="InParanoid" id="E3MDM0"/>
<gene>
    <name evidence="3" type="ORF">CRE_17842</name>
    <name evidence="4" type="ORF">GCK72_008082</name>
</gene>
<organism evidence="5">
    <name type="scientific">Caenorhabditis remanei</name>
    <name type="common">Caenorhabditis vulgaris</name>
    <dbReference type="NCBI Taxonomy" id="31234"/>
    <lineage>
        <taxon>Eukaryota</taxon>
        <taxon>Metazoa</taxon>
        <taxon>Ecdysozoa</taxon>
        <taxon>Nematoda</taxon>
        <taxon>Chromadorea</taxon>
        <taxon>Rhabditida</taxon>
        <taxon>Rhabditina</taxon>
        <taxon>Rhabditomorpha</taxon>
        <taxon>Rhabditoidea</taxon>
        <taxon>Rhabditidae</taxon>
        <taxon>Peloderinae</taxon>
        <taxon>Caenorhabditis</taxon>
    </lineage>
</organism>
<sequence length="158" mass="18271">MKFLTSILGSEKDRAAKKRRSLEVNLHRLEEKAFLLEMELEETRRQKEKVMKELRNGVPVRHVSTVSFSSSTDFSFNTTDSSNNVTDRYVGLPIDTSTPKEIPELQKSPADSKSIQFDEEEEERAKWFRDHRHLQNLENAMNSDAGASTSSEKFIEKY</sequence>
<dbReference type="OMA" id="RAKWFRD"/>
<dbReference type="CTD" id="9807041"/>
<protein>
    <submittedName>
        <fullName evidence="3">Uncharacterized protein</fullName>
    </submittedName>
</protein>
<reference evidence="4 6" key="2">
    <citation type="submission" date="2019-12" db="EMBL/GenBank/DDBJ databases">
        <title>Chromosome-level assembly of the Caenorhabditis remanei genome.</title>
        <authorList>
            <person name="Teterina A.A."/>
            <person name="Willis J.H."/>
            <person name="Phillips P.C."/>
        </authorList>
    </citation>
    <scope>NUCLEOTIDE SEQUENCE [LARGE SCALE GENOMIC DNA]</scope>
    <source>
        <strain evidence="4 6">PX506</strain>
        <tissue evidence="4">Whole organism</tissue>
    </source>
</reference>
<dbReference type="eggNOG" id="ENOG502THQT">
    <property type="taxonomic scope" value="Eukaryota"/>
</dbReference>
<proteinExistence type="predicted"/>
<name>E3MDM0_CAERE</name>
<dbReference type="EMBL" id="DS268437">
    <property type="protein sequence ID" value="EFO99202.1"/>
    <property type="molecule type" value="Genomic_DNA"/>
</dbReference>
<dbReference type="HOGENOM" id="CLU_1670981_0_0_1"/>
<dbReference type="AlphaFoldDB" id="E3MDM0"/>
<dbReference type="GeneID" id="9807041"/>
<evidence type="ECO:0000256" key="1">
    <source>
        <dbReference type="SAM" id="Coils"/>
    </source>
</evidence>
<feature type="coiled-coil region" evidence="1">
    <location>
        <begin position="12"/>
        <end position="57"/>
    </location>
</feature>
<dbReference type="FunCoup" id="E3MDM0">
    <property type="interactions" value="1828"/>
</dbReference>
<keyword evidence="5" id="KW-1185">Reference proteome</keyword>
<evidence type="ECO:0000256" key="2">
    <source>
        <dbReference type="SAM" id="MobiDB-lite"/>
    </source>
</evidence>
<feature type="compositionally biased region" description="Polar residues" evidence="2">
    <location>
        <begin position="138"/>
        <end position="152"/>
    </location>
</feature>
<evidence type="ECO:0000313" key="3">
    <source>
        <dbReference type="EMBL" id="EFO99202.1"/>
    </source>
</evidence>
<dbReference type="RefSeq" id="XP_003105794.1">
    <property type="nucleotide sequence ID" value="XM_003105746.1"/>
</dbReference>
<reference evidence="3" key="1">
    <citation type="submission" date="2007-07" db="EMBL/GenBank/DDBJ databases">
        <title>PCAP assembly of the Caenorhabditis remanei genome.</title>
        <authorList>
            <consortium name="The Caenorhabditis remanei Sequencing Consortium"/>
            <person name="Wilson R.K."/>
        </authorList>
    </citation>
    <scope>NUCLEOTIDE SEQUENCE [LARGE SCALE GENOMIC DNA]</scope>
    <source>
        <strain evidence="3">PB4641</strain>
    </source>
</reference>
<dbReference type="Proteomes" id="UP000483820">
    <property type="component" value="Chromosome II"/>
</dbReference>
<dbReference type="EMBL" id="WUAV01000002">
    <property type="protein sequence ID" value="KAF1768120.1"/>
    <property type="molecule type" value="Genomic_DNA"/>
</dbReference>
<dbReference type="OrthoDB" id="5853668at2759"/>
<evidence type="ECO:0000313" key="4">
    <source>
        <dbReference type="EMBL" id="KAF1768120.1"/>
    </source>
</evidence>
<feature type="region of interest" description="Disordered" evidence="2">
    <location>
        <begin position="85"/>
        <end position="122"/>
    </location>
</feature>
<keyword evidence="1" id="KW-0175">Coiled coil</keyword>
<evidence type="ECO:0000313" key="5">
    <source>
        <dbReference type="Proteomes" id="UP000008281"/>
    </source>
</evidence>
<dbReference type="Proteomes" id="UP000008281">
    <property type="component" value="Unassembled WGS sequence"/>
</dbReference>
<dbReference type="KEGG" id="crq:GCK72_008082"/>
<feature type="region of interest" description="Disordered" evidence="2">
    <location>
        <begin position="138"/>
        <end position="158"/>
    </location>
</feature>
<accession>E3MDM0</accession>